<dbReference type="RefSeq" id="WP_147929564.1">
    <property type="nucleotide sequence ID" value="NZ_VOXD01000005.1"/>
</dbReference>
<protein>
    <recommendedName>
        <fullName evidence="3">Molybdopterin synthase sulfur carrier subunit</fullName>
    </recommendedName>
</protein>
<dbReference type="Proteomes" id="UP000321907">
    <property type="component" value="Unassembled WGS sequence"/>
</dbReference>
<dbReference type="InterPro" id="IPR044672">
    <property type="entry name" value="MOCS2A"/>
</dbReference>
<keyword evidence="1" id="KW-0547">Nucleotide-binding</keyword>
<accession>A0A5C7FJB6</accession>
<dbReference type="InterPro" id="IPR012675">
    <property type="entry name" value="Beta-grasp_dom_sf"/>
</dbReference>
<evidence type="ECO:0000313" key="4">
    <source>
        <dbReference type="EMBL" id="TXF90736.1"/>
    </source>
</evidence>
<evidence type="ECO:0000256" key="2">
    <source>
        <dbReference type="ARBA" id="ARBA00024200"/>
    </source>
</evidence>
<dbReference type="InterPro" id="IPR016155">
    <property type="entry name" value="Mopterin_synth/thiamin_S_b"/>
</dbReference>
<dbReference type="EMBL" id="VOXD01000005">
    <property type="protein sequence ID" value="TXF90736.1"/>
    <property type="molecule type" value="Genomic_DNA"/>
</dbReference>
<name>A0A5C7FJB6_9BACT</name>
<dbReference type="InterPro" id="IPR003749">
    <property type="entry name" value="ThiS/MoaD-like"/>
</dbReference>
<gene>
    <name evidence="4" type="ORF">FUA23_04655</name>
</gene>
<organism evidence="4 5">
    <name type="scientific">Neolewinella aurantiaca</name>
    <dbReference type="NCBI Taxonomy" id="2602767"/>
    <lineage>
        <taxon>Bacteria</taxon>
        <taxon>Pseudomonadati</taxon>
        <taxon>Bacteroidota</taxon>
        <taxon>Saprospiria</taxon>
        <taxon>Saprospirales</taxon>
        <taxon>Lewinellaceae</taxon>
        <taxon>Neolewinella</taxon>
    </lineage>
</organism>
<dbReference type="CDD" id="cd00754">
    <property type="entry name" value="Ubl_MoaD"/>
    <property type="match status" value="1"/>
</dbReference>
<evidence type="ECO:0000256" key="3">
    <source>
        <dbReference type="ARBA" id="ARBA00024247"/>
    </source>
</evidence>
<dbReference type="OrthoDB" id="598356at2"/>
<dbReference type="Pfam" id="PF02597">
    <property type="entry name" value="ThiS"/>
    <property type="match status" value="1"/>
</dbReference>
<dbReference type="GO" id="GO:1990133">
    <property type="term" value="C:molybdopterin adenylyltransferase complex"/>
    <property type="evidence" value="ECO:0007669"/>
    <property type="project" value="TreeGrafter"/>
</dbReference>
<sequence>MEKITLLCFGVARDITGAGNVSLHLRPRPSVADVRQQLIADYPAFGELVSFAIARNEEYADPDEVVENGDVLAIIPPVSGG</sequence>
<reference evidence="4 5" key="1">
    <citation type="submission" date="2019-08" db="EMBL/GenBank/DDBJ databases">
        <title>Lewinella sp. strain SSH13 Genome sequencing and assembly.</title>
        <authorList>
            <person name="Kim I."/>
        </authorList>
    </citation>
    <scope>NUCLEOTIDE SEQUENCE [LARGE SCALE GENOMIC DNA]</scope>
    <source>
        <strain evidence="4 5">SSH13</strain>
    </source>
</reference>
<dbReference type="GO" id="GO:0000166">
    <property type="term" value="F:nucleotide binding"/>
    <property type="evidence" value="ECO:0007669"/>
    <property type="project" value="UniProtKB-KW"/>
</dbReference>
<comment type="similarity">
    <text evidence="2">Belongs to the MoaD family.</text>
</comment>
<dbReference type="AlphaFoldDB" id="A0A5C7FJB6"/>
<dbReference type="PANTHER" id="PTHR33359">
    <property type="entry name" value="MOLYBDOPTERIN SYNTHASE SULFUR CARRIER SUBUNIT"/>
    <property type="match status" value="1"/>
</dbReference>
<keyword evidence="5" id="KW-1185">Reference proteome</keyword>
<dbReference type="GO" id="GO:0006777">
    <property type="term" value="P:Mo-molybdopterin cofactor biosynthetic process"/>
    <property type="evidence" value="ECO:0007669"/>
    <property type="project" value="InterPro"/>
</dbReference>
<evidence type="ECO:0000256" key="1">
    <source>
        <dbReference type="ARBA" id="ARBA00022741"/>
    </source>
</evidence>
<dbReference type="PANTHER" id="PTHR33359:SF1">
    <property type="entry name" value="MOLYBDOPTERIN SYNTHASE SULFUR CARRIER SUBUNIT"/>
    <property type="match status" value="1"/>
</dbReference>
<evidence type="ECO:0000313" key="5">
    <source>
        <dbReference type="Proteomes" id="UP000321907"/>
    </source>
</evidence>
<dbReference type="UniPathway" id="UPA00344"/>
<proteinExistence type="inferred from homology"/>
<comment type="caution">
    <text evidence="4">The sequence shown here is derived from an EMBL/GenBank/DDBJ whole genome shotgun (WGS) entry which is preliminary data.</text>
</comment>
<dbReference type="Gene3D" id="3.10.20.30">
    <property type="match status" value="1"/>
</dbReference>
<dbReference type="SUPFAM" id="SSF54285">
    <property type="entry name" value="MoaD/ThiS"/>
    <property type="match status" value="1"/>
</dbReference>